<evidence type="ECO:0000259" key="2">
    <source>
        <dbReference type="Pfam" id="PF13786"/>
    </source>
</evidence>
<comment type="caution">
    <text evidence="3">The sequence shown here is derived from an EMBL/GenBank/DDBJ whole genome shotgun (WGS) entry which is preliminary data.</text>
</comment>
<keyword evidence="1" id="KW-1133">Transmembrane helix</keyword>
<gene>
    <name evidence="3" type="ORF">PVE99_19935</name>
</gene>
<dbReference type="InterPro" id="IPR025436">
    <property type="entry name" value="DUF4179"/>
</dbReference>
<dbReference type="RefSeq" id="WP_177564403.1">
    <property type="nucleotide sequence ID" value="NZ_CP058268.1"/>
</dbReference>
<name>A0ABD4WWP8_PRIMG</name>
<keyword evidence="1" id="KW-0472">Membrane</keyword>
<dbReference type="Pfam" id="PF13786">
    <property type="entry name" value="DUF4179"/>
    <property type="match status" value="1"/>
</dbReference>
<protein>
    <submittedName>
        <fullName evidence="3">DUF4030 domain-containing protein</fullName>
    </submittedName>
</protein>
<evidence type="ECO:0000256" key="1">
    <source>
        <dbReference type="SAM" id="Phobius"/>
    </source>
</evidence>
<dbReference type="AlphaFoldDB" id="A0ABD4WWP8"/>
<keyword evidence="1" id="KW-0812">Transmembrane</keyword>
<feature type="domain" description="DUF4179" evidence="2">
    <location>
        <begin position="42"/>
        <end position="121"/>
    </location>
</feature>
<evidence type="ECO:0000313" key="3">
    <source>
        <dbReference type="EMBL" id="MDD9784638.1"/>
    </source>
</evidence>
<organism evidence="3 4">
    <name type="scientific">Priestia megaterium</name>
    <name type="common">Bacillus megaterium</name>
    <dbReference type="NCBI Taxonomy" id="1404"/>
    <lineage>
        <taxon>Bacteria</taxon>
        <taxon>Bacillati</taxon>
        <taxon>Bacillota</taxon>
        <taxon>Bacilli</taxon>
        <taxon>Bacillales</taxon>
        <taxon>Bacillaceae</taxon>
        <taxon>Priestia</taxon>
    </lineage>
</organism>
<dbReference type="Proteomes" id="UP001213771">
    <property type="component" value="Unassembled WGS sequence"/>
</dbReference>
<dbReference type="EMBL" id="JARAOX010000198">
    <property type="protein sequence ID" value="MDD9784638.1"/>
    <property type="molecule type" value="Genomic_DNA"/>
</dbReference>
<accession>A0ABD4WWP8</accession>
<reference evidence="3 4" key="1">
    <citation type="submission" date="2023-02" db="EMBL/GenBank/DDBJ databases">
        <authorList>
            <person name="Olszewska D."/>
        </authorList>
    </citation>
    <scope>NUCLEOTIDE SEQUENCE [LARGE SCALE GENOMIC DNA]</scope>
    <source>
        <strain evidence="3 4">FDU301</strain>
    </source>
</reference>
<evidence type="ECO:0000313" key="4">
    <source>
        <dbReference type="Proteomes" id="UP001213771"/>
    </source>
</evidence>
<sequence>MNDHLSNDIKREIDQIKVPEKELNQVIQSAIQNSKEKKPTFNKRLLYFGSVAVLLFGLFISSAFISPAMAKVASKIPYFGQIFEPKSDIVSDIVKELRKRGYKISGVGVSYPQKEIQVEIDGSESYISMVKGEVEKITKEILQSKNYDAYTFKVSKYNDYKGQGDAEEDKRNKEFEEEYTKVHQVIHKELTKRGYNLLSYGMSYNPKTLEIEIPKTETRIKELKQVVNHIFKLNHVDLVPINLKKVDMVKREQENRWSDIVDIMSEDLLGKKEYKVRMTGFSVHPEPEVQAFITLSSSEEHSKEFAEQLEKVIDNFLQSDQMETRVKGESYHIKIFSKDNKVIN</sequence>
<proteinExistence type="predicted"/>
<feature type="transmembrane region" description="Helical" evidence="1">
    <location>
        <begin position="45"/>
        <end position="65"/>
    </location>
</feature>